<gene>
    <name evidence="1" type="ORF">Fokcrypt_00062</name>
</gene>
<name>A0ABZ0UNT7_9RICK</name>
<accession>A0ABZ0UNT7</accession>
<organism evidence="1 2">
    <name type="scientific">Candidatus Fokinia crypta</name>
    <dbReference type="NCBI Taxonomy" id="1920990"/>
    <lineage>
        <taxon>Bacteria</taxon>
        <taxon>Pseudomonadati</taxon>
        <taxon>Pseudomonadota</taxon>
        <taxon>Alphaproteobacteria</taxon>
        <taxon>Rickettsiales</taxon>
        <taxon>Candidatus Midichloriaceae</taxon>
        <taxon>Candidatus Fokinia</taxon>
    </lineage>
</organism>
<dbReference type="EMBL" id="CP110343">
    <property type="protein sequence ID" value="WPX97557.1"/>
    <property type="molecule type" value="Genomic_DNA"/>
</dbReference>
<dbReference type="Proteomes" id="UP001325140">
    <property type="component" value="Chromosome"/>
</dbReference>
<evidence type="ECO:0000313" key="1">
    <source>
        <dbReference type="EMBL" id="WPX97557.1"/>
    </source>
</evidence>
<proteinExistence type="predicted"/>
<protein>
    <submittedName>
        <fullName evidence="1">Uncharacterized protein</fullName>
    </submittedName>
</protein>
<evidence type="ECO:0000313" key="2">
    <source>
        <dbReference type="Proteomes" id="UP001325140"/>
    </source>
</evidence>
<keyword evidence="2" id="KW-1185">Reference proteome</keyword>
<reference evidence="1" key="1">
    <citation type="submission" date="2022-10" db="EMBL/GenBank/DDBJ databases">
        <title>Host association and intracellularity evolved multiple times independently in the Rickettsiales.</title>
        <authorList>
            <person name="Castelli M."/>
            <person name="Nardi T."/>
            <person name="Gammuto L."/>
            <person name="Bellinzona G."/>
            <person name="Sabaneyeva E."/>
            <person name="Potekhin A."/>
            <person name="Serra V."/>
            <person name="Petroni G."/>
            <person name="Sassera D."/>
        </authorList>
    </citation>
    <scope>NUCLEOTIDE SEQUENCE [LARGE SCALE GENOMIC DNA]</scope>
    <source>
        <strain evidence="1">US_Bl 11III1</strain>
    </source>
</reference>
<sequence>MYIIIKHISSYLLRFKMQINNGKNPKVFEAVGDEVSKGIAMSLAKFSNSRYKKIQNRLFIKATPDIKENITKTTAEILELTKEKKRNIGTSLKESLIEKMKHKVSSFREKLLHNSNNKDKQR</sequence>